<dbReference type="STRING" id="1280514.AXFE_21140"/>
<dbReference type="EMBL" id="JXYS01000067">
    <property type="protein sequence ID" value="KJF17043.1"/>
    <property type="molecule type" value="Genomic_DNA"/>
</dbReference>
<keyword evidence="2 4" id="KW-0808">Transferase</keyword>
<keyword evidence="1 4" id="KW-0489">Methyltransferase</keyword>
<dbReference type="Pfam" id="PF13649">
    <property type="entry name" value="Methyltransf_25"/>
    <property type="match status" value="1"/>
</dbReference>
<proteinExistence type="predicted"/>
<organism evidence="4 5">
    <name type="scientific">Acidithrix ferrooxidans</name>
    <dbReference type="NCBI Taxonomy" id="1280514"/>
    <lineage>
        <taxon>Bacteria</taxon>
        <taxon>Bacillati</taxon>
        <taxon>Actinomycetota</taxon>
        <taxon>Acidimicrobiia</taxon>
        <taxon>Acidimicrobiales</taxon>
        <taxon>Acidimicrobiaceae</taxon>
        <taxon>Acidithrix</taxon>
    </lineage>
</organism>
<evidence type="ECO:0000256" key="1">
    <source>
        <dbReference type="ARBA" id="ARBA00022603"/>
    </source>
</evidence>
<protein>
    <submittedName>
        <fullName evidence="4">Putative methyltransferase YrrT</fullName>
        <ecNumber evidence="4">2.1.1.-</ecNumber>
    </submittedName>
</protein>
<accession>A0A0D8HGJ2</accession>
<comment type="caution">
    <text evidence="4">The sequence shown here is derived from an EMBL/GenBank/DDBJ whole genome shotgun (WGS) entry which is preliminary data.</text>
</comment>
<dbReference type="GO" id="GO:0008168">
    <property type="term" value="F:methyltransferase activity"/>
    <property type="evidence" value="ECO:0007669"/>
    <property type="project" value="UniProtKB-KW"/>
</dbReference>
<dbReference type="AlphaFoldDB" id="A0A0D8HGJ2"/>
<dbReference type="EC" id="2.1.1.-" evidence="4"/>
<feature type="domain" description="Methyltransferase" evidence="3">
    <location>
        <begin position="48"/>
        <end position="142"/>
    </location>
</feature>
<evidence type="ECO:0000313" key="5">
    <source>
        <dbReference type="Proteomes" id="UP000032360"/>
    </source>
</evidence>
<dbReference type="PANTHER" id="PTHR43861:SF1">
    <property type="entry name" value="TRANS-ACONITATE 2-METHYLTRANSFERASE"/>
    <property type="match status" value="1"/>
</dbReference>
<dbReference type="Gene3D" id="3.40.50.150">
    <property type="entry name" value="Vaccinia Virus protein VP39"/>
    <property type="match status" value="1"/>
</dbReference>
<evidence type="ECO:0000313" key="4">
    <source>
        <dbReference type="EMBL" id="KJF17043.1"/>
    </source>
</evidence>
<dbReference type="InterPro" id="IPR041698">
    <property type="entry name" value="Methyltransf_25"/>
</dbReference>
<gene>
    <name evidence="4" type="primary">yrrT</name>
    <name evidence="4" type="ORF">AXFE_21140</name>
</gene>
<dbReference type="GO" id="GO:0032259">
    <property type="term" value="P:methylation"/>
    <property type="evidence" value="ECO:0007669"/>
    <property type="project" value="UniProtKB-KW"/>
</dbReference>
<name>A0A0D8HGJ2_9ACTN</name>
<keyword evidence="5" id="KW-1185">Reference proteome</keyword>
<dbReference type="Proteomes" id="UP000032360">
    <property type="component" value="Unassembled WGS sequence"/>
</dbReference>
<evidence type="ECO:0000256" key="2">
    <source>
        <dbReference type="ARBA" id="ARBA00022679"/>
    </source>
</evidence>
<dbReference type="InterPro" id="IPR029063">
    <property type="entry name" value="SAM-dependent_MTases_sf"/>
</dbReference>
<dbReference type="CDD" id="cd02440">
    <property type="entry name" value="AdoMet_MTases"/>
    <property type="match status" value="1"/>
</dbReference>
<dbReference type="PANTHER" id="PTHR43861">
    <property type="entry name" value="TRANS-ACONITATE 2-METHYLTRANSFERASE-RELATED"/>
    <property type="match status" value="1"/>
</dbReference>
<evidence type="ECO:0000259" key="3">
    <source>
        <dbReference type="Pfam" id="PF13649"/>
    </source>
</evidence>
<reference evidence="4 5" key="1">
    <citation type="submission" date="2015-01" db="EMBL/GenBank/DDBJ databases">
        <title>Draft genome of the acidophilic iron oxidizer Acidithrix ferrooxidans strain Py-F3.</title>
        <authorList>
            <person name="Poehlein A."/>
            <person name="Eisen S."/>
            <person name="Schloemann M."/>
            <person name="Johnson B.D."/>
            <person name="Daniel R."/>
            <person name="Muehling M."/>
        </authorList>
    </citation>
    <scope>NUCLEOTIDE SEQUENCE [LARGE SCALE GENOMIC DNA]</scope>
    <source>
        <strain evidence="4 5">Py-F3</strain>
    </source>
</reference>
<sequence>MQKAGLYLQRVVWSRRATSWDEMQNPGLQRVVDEMIELIGDRPLEFAIDLGCGSGQLSIPLATKTKSVLALDIAPKMIDLLNEKLESQKIKNVQAVVGSVQQYGVTNGTVGLVCSNYVLHHLSDKEKQSFVHDAFRWLHSGGELIFGDMMFGRGATAEDRAVIMDKVKTMMSKGPGGYWRIAKNGFRYLFRFQEKPISQASWVTLLSNAGFVEIEAIRIVSEAGIIRAKKP</sequence>
<dbReference type="SUPFAM" id="SSF53335">
    <property type="entry name" value="S-adenosyl-L-methionine-dependent methyltransferases"/>
    <property type="match status" value="1"/>
</dbReference>